<dbReference type="Proteomes" id="UP000433089">
    <property type="component" value="Unassembled WGS sequence"/>
</dbReference>
<protein>
    <submittedName>
        <fullName evidence="1">Uncharacterized protein</fullName>
    </submittedName>
</protein>
<reference evidence="1 2" key="1">
    <citation type="submission" date="2019-10" db="EMBL/GenBank/DDBJ databases">
        <authorList>
            <person name="Karimi E."/>
        </authorList>
    </citation>
    <scope>NUCLEOTIDE SEQUENCE [LARGE SCALE GENOMIC DNA]</scope>
    <source>
        <strain evidence="1">Bacillus sp. 348</strain>
    </source>
</reference>
<name>A0A653NJE1_BACAB</name>
<accession>A0A653NJE1</accession>
<organism evidence="1 2">
    <name type="scientific">Bacillus altitudinis</name>
    <dbReference type="NCBI Taxonomy" id="293387"/>
    <lineage>
        <taxon>Bacteria</taxon>
        <taxon>Bacillati</taxon>
        <taxon>Bacillota</taxon>
        <taxon>Bacilli</taxon>
        <taxon>Bacillales</taxon>
        <taxon>Bacillaceae</taxon>
        <taxon>Bacillus</taxon>
    </lineage>
</organism>
<dbReference type="EMBL" id="CABWLH010000009">
    <property type="protein sequence ID" value="VXB17787.1"/>
    <property type="molecule type" value="Genomic_DNA"/>
</dbReference>
<dbReference type="AlphaFoldDB" id="A0A653NJE1"/>
<gene>
    <name evidence="1" type="ORF">BACI348_40098</name>
</gene>
<sequence>MSKLVNSAIILIESAFKKRYRDELGAFHFGFTAMSQMREKRFWEKSKA</sequence>
<evidence type="ECO:0000313" key="1">
    <source>
        <dbReference type="EMBL" id="VXB17787.1"/>
    </source>
</evidence>
<dbReference type="RefSeq" id="WP_008348925.1">
    <property type="nucleotide sequence ID" value="NZ_CP126096.1"/>
</dbReference>
<proteinExistence type="predicted"/>
<evidence type="ECO:0000313" key="2">
    <source>
        <dbReference type="Proteomes" id="UP000433089"/>
    </source>
</evidence>